<dbReference type="InterPro" id="IPR003661">
    <property type="entry name" value="HisK_dim/P_dom"/>
</dbReference>
<keyword evidence="4 13" id="KW-0597">Phosphoprotein</keyword>
<dbReference type="RefSeq" id="WP_106002049.1">
    <property type="nucleotide sequence ID" value="NZ_CP027527.1"/>
</dbReference>
<dbReference type="CDD" id="cd00082">
    <property type="entry name" value="HisKA"/>
    <property type="match status" value="1"/>
</dbReference>
<dbReference type="SUPFAM" id="SSF55874">
    <property type="entry name" value="ATPase domain of HSP90 chaperone/DNA topoisomerase II/histidine kinase"/>
    <property type="match status" value="1"/>
</dbReference>
<evidence type="ECO:0000256" key="12">
    <source>
        <dbReference type="PROSITE-ProRule" id="PRU00110"/>
    </source>
</evidence>
<feature type="modified residue" description="Phosphohistidine" evidence="12">
    <location>
        <position position="978"/>
    </location>
</feature>
<evidence type="ECO:0000259" key="16">
    <source>
        <dbReference type="PROSITE" id="PS50109"/>
    </source>
</evidence>
<evidence type="ECO:0000259" key="17">
    <source>
        <dbReference type="PROSITE" id="PS50110"/>
    </source>
</evidence>
<dbReference type="SUPFAM" id="SSF47226">
    <property type="entry name" value="Histidine-containing phosphotransfer domain, HPT domain"/>
    <property type="match status" value="1"/>
</dbReference>
<dbReference type="Pfam" id="PF00072">
    <property type="entry name" value="Response_reg"/>
    <property type="match status" value="2"/>
</dbReference>
<evidence type="ECO:0000256" key="6">
    <source>
        <dbReference type="ARBA" id="ARBA00022741"/>
    </source>
</evidence>
<dbReference type="CDD" id="cd17546">
    <property type="entry name" value="REC_hyHK_CKI1_RcsC-like"/>
    <property type="match status" value="2"/>
</dbReference>
<dbReference type="Pfam" id="PF01627">
    <property type="entry name" value="Hpt"/>
    <property type="match status" value="1"/>
</dbReference>
<evidence type="ECO:0000256" key="10">
    <source>
        <dbReference type="ARBA" id="ARBA00064003"/>
    </source>
</evidence>
<dbReference type="SMART" id="SM00387">
    <property type="entry name" value="HATPase_c"/>
    <property type="match status" value="1"/>
</dbReference>
<dbReference type="InterPro" id="IPR036097">
    <property type="entry name" value="HisK_dim/P_sf"/>
</dbReference>
<evidence type="ECO:0000256" key="3">
    <source>
        <dbReference type="ARBA" id="ARBA00012438"/>
    </source>
</evidence>
<keyword evidence="9" id="KW-0902">Two-component regulatory system</keyword>
<protein>
    <recommendedName>
        <fullName evidence="11">Sensory/regulatory protein RpfC</fullName>
        <ecNumber evidence="3">2.7.13.3</ecNumber>
    </recommendedName>
</protein>
<dbReference type="SMART" id="SM00388">
    <property type="entry name" value="HisKA"/>
    <property type="match status" value="1"/>
</dbReference>
<keyword evidence="14" id="KW-0175">Coiled coil</keyword>
<dbReference type="InterPro" id="IPR003594">
    <property type="entry name" value="HATPase_dom"/>
</dbReference>
<keyword evidence="15" id="KW-0812">Transmembrane</keyword>
<dbReference type="AlphaFoldDB" id="A4TWC0"/>
<dbReference type="Gene3D" id="1.20.120.160">
    <property type="entry name" value="HPT domain"/>
    <property type="match status" value="1"/>
</dbReference>
<feature type="coiled-coil region" evidence="14">
    <location>
        <begin position="354"/>
        <end position="381"/>
    </location>
</feature>
<dbReference type="CDD" id="cd00088">
    <property type="entry name" value="HPT"/>
    <property type="match status" value="1"/>
</dbReference>
<evidence type="ECO:0000313" key="20">
    <source>
        <dbReference type="EMBL" id="CAM74927.1"/>
    </source>
</evidence>
<feature type="domain" description="HPt" evidence="19">
    <location>
        <begin position="939"/>
        <end position="1039"/>
    </location>
</feature>
<dbReference type="Gene3D" id="3.30.565.10">
    <property type="entry name" value="Histidine kinase-like ATPase, C-terminal domain"/>
    <property type="match status" value="1"/>
</dbReference>
<dbReference type="PROSITE" id="PS50109">
    <property type="entry name" value="HIS_KIN"/>
    <property type="match status" value="1"/>
</dbReference>
<feature type="transmembrane region" description="Helical" evidence="15">
    <location>
        <begin position="286"/>
        <end position="306"/>
    </location>
</feature>
<dbReference type="Gene3D" id="3.40.50.2300">
    <property type="match status" value="2"/>
</dbReference>
<dbReference type="PROSITE" id="PS50885">
    <property type="entry name" value="HAMP"/>
    <property type="match status" value="1"/>
</dbReference>
<dbReference type="InterPro" id="IPR008207">
    <property type="entry name" value="Sig_transdc_His_kin_Hpt_dom"/>
</dbReference>
<dbReference type="EMBL" id="CU459003">
    <property type="protein sequence ID" value="CAM74927.1"/>
    <property type="molecule type" value="Genomic_DNA"/>
</dbReference>
<dbReference type="SUPFAM" id="SSF47384">
    <property type="entry name" value="Homodimeric domain of signal transducing histidine kinase"/>
    <property type="match status" value="1"/>
</dbReference>
<sequence>MRFGFATRLTLGMLTVIGMTVAAFLVALVGTQRFEQGFSHIADTQMGRLIVVSRLVQRSEALSESGLSLSTATGMFELRRKRDVVNDQLSVLGRAFDDLGQKGVSEAARNNLAQHRDAMAANLNQLVAAVGERIELEEKLAQATRRVDVLSQTIRQAEQQQGGVPWALERGITLMTRALSITREHEMDALEQEAAQVLAAAIKARMPASVRDAASQLAIMTQESDGIFTLRRRWLVVDGRVKGLLRHNDNLMSRLSLSATNLFAELERETAADREAFSHFITRDQAVLYGVTGAAILVGLLVMLYVNRQVVGRLVRLQETMGSHARGVAMPIPTEGKDEIADMARSLGYFVDAIRQREDALSQARDEADQANQAKSAFLANMSHEIRTPMNAIIGLSGLALRTGLDPRQRDYLIKIQNASQTLLGIINDILDFSKIEAGRLEFEQIEFSITDVLDDVANLITRRAEEKGLEIVFATTGDLPQKVIGDPLRLAQVITNLCTNAIKFTHVGEVVVRVELQSISDGKACLLFSVRDTGIGLTEQQAARLFEPFSQADASTTRQFGGTGLGLSICRRMVELMEGRIWVDSEHGKGSTFSFTASLPMPTGTATALPRWQDLRGARVMVADDNATTRAVLGEMLRSLECQVTEAEDGQAALAEIMRAEAAGEPPYKVVLMDWRMPVMDGLEASKRIKQSDVLQVIPVIIMVTASDREEVMEQNGAVTAIDSLLVKPVNPSLLFDTMMTLASGGHVPGISVEPLGHGHDGDAGQLEAVRGRHVLLVEDNEINQQVASEILAYWQVGVALANNGEEALMALDAAGADGYDAVLMDIQMPVMDGIEATRRIRADPRFTGLPIIAMTAHALAEERDRCLDAGMNDHVAKPIEPHILLRVLSTCLDQRPPARPQTPPEPGMVAPPLTDTHQFDDLPGIDCGAGLSRVMGNTGLYRKLLLDFRRRYADGAASMEADMRDGALEQASALAHTIKGVAGNIGAQTLYECCRTLETALKMDRRDEADTARIAFADELACVIDGIARLEDQSQPATATKTAADPAEIKAITNRLAALLDGNDMGAMDLAEQLASMLDGAQAQDFAPIKQAVDRLDFDTAATLLTEFAIAGQDK</sequence>
<evidence type="ECO:0000256" key="13">
    <source>
        <dbReference type="PROSITE-ProRule" id="PRU00169"/>
    </source>
</evidence>
<name>A4TWC0_9PROT</name>
<dbReference type="SUPFAM" id="SSF52172">
    <property type="entry name" value="CheY-like"/>
    <property type="match status" value="2"/>
</dbReference>
<dbReference type="PANTHER" id="PTHR45339">
    <property type="entry name" value="HYBRID SIGNAL TRANSDUCTION HISTIDINE KINASE J"/>
    <property type="match status" value="1"/>
</dbReference>
<dbReference type="EC" id="2.7.13.3" evidence="3"/>
<comment type="subcellular location">
    <subcellularLocation>
        <location evidence="2">Membrane</location>
    </subcellularLocation>
</comment>
<evidence type="ECO:0000259" key="19">
    <source>
        <dbReference type="PROSITE" id="PS50894"/>
    </source>
</evidence>
<dbReference type="PRINTS" id="PR00344">
    <property type="entry name" value="BCTRLSENSOR"/>
</dbReference>
<feature type="domain" description="Response regulatory" evidence="17">
    <location>
        <begin position="620"/>
        <end position="744"/>
    </location>
</feature>
<dbReference type="SMART" id="SM00448">
    <property type="entry name" value="REC"/>
    <property type="match status" value="2"/>
</dbReference>
<dbReference type="PROSITE" id="PS50110">
    <property type="entry name" value="RESPONSE_REGULATORY"/>
    <property type="match status" value="2"/>
</dbReference>
<dbReference type="FunFam" id="1.10.287.130:FF:000002">
    <property type="entry name" value="Two-component osmosensing histidine kinase"/>
    <property type="match status" value="1"/>
</dbReference>
<evidence type="ECO:0000259" key="18">
    <source>
        <dbReference type="PROSITE" id="PS50885"/>
    </source>
</evidence>
<feature type="coiled-coil region" evidence="14">
    <location>
        <begin position="126"/>
        <end position="160"/>
    </location>
</feature>
<feature type="domain" description="Histidine kinase" evidence="16">
    <location>
        <begin position="381"/>
        <end position="602"/>
    </location>
</feature>
<keyword evidence="8 20" id="KW-0067">ATP-binding</keyword>
<dbReference type="Gene3D" id="1.20.58.920">
    <property type="match status" value="1"/>
</dbReference>
<evidence type="ECO:0000256" key="5">
    <source>
        <dbReference type="ARBA" id="ARBA00022679"/>
    </source>
</evidence>
<dbReference type="PROSITE" id="PS50894">
    <property type="entry name" value="HPT"/>
    <property type="match status" value="1"/>
</dbReference>
<feature type="domain" description="Response regulatory" evidence="17">
    <location>
        <begin position="775"/>
        <end position="894"/>
    </location>
</feature>
<reference evidence="20" key="1">
    <citation type="journal article" date="2007" name="J. Bacteriol.">
        <title>Comparative genome analysis of four magnetotactic bacteria reveals a complex set of group-specific genes implicated in magnetosome biomineralization and function.</title>
        <authorList>
            <person name="Richter M."/>
            <person name="Kube M."/>
            <person name="Bazylinski D.A."/>
            <person name="Lombardot T."/>
            <person name="Gloeckner F.O."/>
            <person name="Reinhardt R."/>
            <person name="Schueler D."/>
        </authorList>
    </citation>
    <scope>NUCLEOTIDE SEQUENCE</scope>
    <source>
        <strain evidence="20">MSR-1</strain>
    </source>
</reference>
<dbReference type="PANTHER" id="PTHR45339:SF3">
    <property type="entry name" value="HISTIDINE KINASE"/>
    <property type="match status" value="1"/>
</dbReference>
<dbReference type="InterPro" id="IPR001789">
    <property type="entry name" value="Sig_transdc_resp-reg_receiver"/>
</dbReference>
<keyword evidence="6" id="KW-0547">Nucleotide-binding</keyword>
<dbReference type="InterPro" id="IPR003660">
    <property type="entry name" value="HAMP_dom"/>
</dbReference>
<dbReference type="FunFam" id="3.30.565.10:FF:000010">
    <property type="entry name" value="Sensor histidine kinase RcsC"/>
    <property type="match status" value="1"/>
</dbReference>
<evidence type="ECO:0000256" key="8">
    <source>
        <dbReference type="ARBA" id="ARBA00022840"/>
    </source>
</evidence>
<comment type="catalytic activity">
    <reaction evidence="1">
        <text>ATP + protein L-histidine = ADP + protein N-phospho-L-histidine.</text>
        <dbReference type="EC" id="2.7.13.3"/>
    </reaction>
</comment>
<dbReference type="Gene3D" id="6.10.340.10">
    <property type="match status" value="1"/>
</dbReference>
<dbReference type="InterPro" id="IPR036641">
    <property type="entry name" value="HPT_dom_sf"/>
</dbReference>
<keyword evidence="5" id="KW-0808">Transferase</keyword>
<dbReference type="GO" id="GO:0000155">
    <property type="term" value="F:phosphorelay sensor kinase activity"/>
    <property type="evidence" value="ECO:0007669"/>
    <property type="project" value="InterPro"/>
</dbReference>
<evidence type="ECO:0000256" key="2">
    <source>
        <dbReference type="ARBA" id="ARBA00004370"/>
    </source>
</evidence>
<evidence type="ECO:0000256" key="1">
    <source>
        <dbReference type="ARBA" id="ARBA00000085"/>
    </source>
</evidence>
<dbReference type="Gene3D" id="1.10.287.130">
    <property type="match status" value="1"/>
</dbReference>
<comment type="subunit">
    <text evidence="10">At low DSF concentrations, interacts with RpfF.</text>
</comment>
<dbReference type="InterPro" id="IPR005467">
    <property type="entry name" value="His_kinase_dom"/>
</dbReference>
<dbReference type="InterPro" id="IPR004358">
    <property type="entry name" value="Sig_transdc_His_kin-like_C"/>
</dbReference>
<dbReference type="Pfam" id="PF02518">
    <property type="entry name" value="HATPase_c"/>
    <property type="match status" value="1"/>
</dbReference>
<keyword evidence="15" id="KW-0472">Membrane</keyword>
<keyword evidence="7 20" id="KW-0418">Kinase</keyword>
<evidence type="ECO:0000256" key="4">
    <source>
        <dbReference type="ARBA" id="ARBA00022553"/>
    </source>
</evidence>
<proteinExistence type="predicted"/>
<dbReference type="InterPro" id="IPR038188">
    <property type="entry name" value="TorS_sensor_sf"/>
</dbReference>
<dbReference type="GO" id="GO:0005524">
    <property type="term" value="F:ATP binding"/>
    <property type="evidence" value="ECO:0007669"/>
    <property type="project" value="UniProtKB-KW"/>
</dbReference>
<dbReference type="InterPro" id="IPR011006">
    <property type="entry name" value="CheY-like_superfamily"/>
</dbReference>
<dbReference type="GO" id="GO:0005886">
    <property type="term" value="C:plasma membrane"/>
    <property type="evidence" value="ECO:0007669"/>
    <property type="project" value="UniProtKB-SubCell"/>
</dbReference>
<evidence type="ECO:0000256" key="7">
    <source>
        <dbReference type="ARBA" id="ARBA00022777"/>
    </source>
</evidence>
<accession>A4TWC0</accession>
<dbReference type="InterPro" id="IPR036890">
    <property type="entry name" value="HATPase_C_sf"/>
</dbReference>
<evidence type="ECO:0000256" key="11">
    <source>
        <dbReference type="ARBA" id="ARBA00068150"/>
    </source>
</evidence>
<feature type="modified residue" description="4-aspartylphosphate" evidence="13">
    <location>
        <position position="827"/>
    </location>
</feature>
<evidence type="ECO:0000256" key="9">
    <source>
        <dbReference type="ARBA" id="ARBA00023012"/>
    </source>
</evidence>
<dbReference type="Pfam" id="PF00512">
    <property type="entry name" value="HisKA"/>
    <property type="match status" value="1"/>
</dbReference>
<feature type="modified residue" description="4-aspartylphosphate" evidence="13">
    <location>
        <position position="675"/>
    </location>
</feature>
<evidence type="ECO:0000256" key="15">
    <source>
        <dbReference type="SAM" id="Phobius"/>
    </source>
</evidence>
<keyword evidence="15" id="KW-1133">Transmembrane helix</keyword>
<gene>
    <name evidence="20" type="ORF">MGR_1752</name>
</gene>
<dbReference type="CDD" id="cd16922">
    <property type="entry name" value="HATPase_EvgS-ArcB-TorS-like"/>
    <property type="match status" value="1"/>
</dbReference>
<evidence type="ECO:0000256" key="14">
    <source>
        <dbReference type="SAM" id="Coils"/>
    </source>
</evidence>
<organism evidence="20">
    <name type="scientific">Magnetospirillum gryphiswaldense</name>
    <dbReference type="NCBI Taxonomy" id="55518"/>
    <lineage>
        <taxon>Bacteria</taxon>
        <taxon>Pseudomonadati</taxon>
        <taxon>Pseudomonadota</taxon>
        <taxon>Alphaproteobacteria</taxon>
        <taxon>Rhodospirillales</taxon>
        <taxon>Rhodospirillaceae</taxon>
        <taxon>Magnetospirillum</taxon>
    </lineage>
</organism>
<feature type="domain" description="HAMP" evidence="18">
    <location>
        <begin position="308"/>
        <end position="359"/>
    </location>
</feature>
<feature type="transmembrane region" description="Helical" evidence="15">
    <location>
        <begin position="6"/>
        <end position="29"/>
    </location>
</feature>